<dbReference type="SFLD" id="SFLDF00271">
    <property type="entry name" value="lipoyl_synthase"/>
    <property type="match status" value="1"/>
</dbReference>
<evidence type="ECO:0000256" key="3">
    <source>
        <dbReference type="ARBA" id="ARBA00022691"/>
    </source>
</evidence>
<evidence type="ECO:0000256" key="8">
    <source>
        <dbReference type="HAMAP-Rule" id="MF_00206"/>
    </source>
</evidence>
<dbReference type="NCBIfam" id="NF004019">
    <property type="entry name" value="PRK05481.1"/>
    <property type="match status" value="1"/>
</dbReference>
<feature type="binding site" evidence="8">
    <location>
        <position position="67"/>
    </location>
    <ligand>
        <name>[4Fe-4S] cluster</name>
        <dbReference type="ChEBI" id="CHEBI:49883"/>
        <label>2</label>
        <note>4Fe-4S-S-AdoMet</note>
    </ligand>
</feature>
<dbReference type="GO" id="GO:0046872">
    <property type="term" value="F:metal ion binding"/>
    <property type="evidence" value="ECO:0007669"/>
    <property type="project" value="UniProtKB-KW"/>
</dbReference>
<dbReference type="GO" id="GO:0051539">
    <property type="term" value="F:4 iron, 4 sulfur cluster binding"/>
    <property type="evidence" value="ECO:0007669"/>
    <property type="project" value="UniProtKB-UniRule"/>
</dbReference>
<evidence type="ECO:0000256" key="5">
    <source>
        <dbReference type="ARBA" id="ARBA00023004"/>
    </source>
</evidence>
<dbReference type="CDD" id="cd01335">
    <property type="entry name" value="Radical_SAM"/>
    <property type="match status" value="1"/>
</dbReference>
<dbReference type="NCBIfam" id="TIGR00510">
    <property type="entry name" value="lipA"/>
    <property type="match status" value="1"/>
</dbReference>
<dbReference type="NCBIfam" id="NF009544">
    <property type="entry name" value="PRK12928.1"/>
    <property type="match status" value="1"/>
</dbReference>
<feature type="binding site" evidence="8">
    <location>
        <position position="273"/>
    </location>
    <ligand>
        <name>[4Fe-4S] cluster</name>
        <dbReference type="ChEBI" id="CHEBI:49883"/>
        <label>1</label>
    </ligand>
</feature>
<dbReference type="PROSITE" id="PS51918">
    <property type="entry name" value="RADICAL_SAM"/>
    <property type="match status" value="1"/>
</dbReference>
<evidence type="ECO:0000256" key="6">
    <source>
        <dbReference type="ARBA" id="ARBA00023014"/>
    </source>
</evidence>
<proteinExistence type="inferred from homology"/>
<accession>A0A3P7Q120</accession>
<dbReference type="EC" id="2.8.1.8" evidence="8"/>
<evidence type="ECO:0000256" key="4">
    <source>
        <dbReference type="ARBA" id="ARBA00022723"/>
    </source>
</evidence>
<comment type="subcellular location">
    <subcellularLocation>
        <location evidence="8">Cytoplasm</location>
    </subcellularLocation>
</comment>
<organism evidence="10 11">
    <name type="scientific">Petrocella atlantisensis</name>
    <dbReference type="NCBI Taxonomy" id="2173034"/>
    <lineage>
        <taxon>Bacteria</taxon>
        <taxon>Bacillati</taxon>
        <taxon>Bacillota</taxon>
        <taxon>Clostridia</taxon>
        <taxon>Lachnospirales</taxon>
        <taxon>Vallitaleaceae</taxon>
        <taxon>Petrocella</taxon>
    </lineage>
</organism>
<dbReference type="InterPro" id="IPR058240">
    <property type="entry name" value="rSAM_sf"/>
</dbReference>
<keyword evidence="8" id="KW-0963">Cytoplasm</keyword>
<dbReference type="Gene3D" id="3.20.20.70">
    <property type="entry name" value="Aldolase class I"/>
    <property type="match status" value="1"/>
</dbReference>
<evidence type="ECO:0000259" key="9">
    <source>
        <dbReference type="PROSITE" id="PS51918"/>
    </source>
</evidence>
<evidence type="ECO:0000256" key="1">
    <source>
        <dbReference type="ARBA" id="ARBA00022485"/>
    </source>
</evidence>
<dbReference type="AlphaFoldDB" id="A0A3P7Q120"/>
<dbReference type="PANTHER" id="PTHR10949:SF0">
    <property type="entry name" value="LIPOYL SYNTHASE, MITOCHONDRIAL"/>
    <property type="match status" value="1"/>
</dbReference>
<evidence type="ECO:0000256" key="7">
    <source>
        <dbReference type="ARBA" id="ARBA00047326"/>
    </source>
</evidence>
<comment type="similarity">
    <text evidence="8">Belongs to the radical SAM superfamily. Lipoyl synthase family.</text>
</comment>
<dbReference type="SFLD" id="SFLDG01058">
    <property type="entry name" value="lipoyl_synthase_like"/>
    <property type="match status" value="1"/>
</dbReference>
<evidence type="ECO:0000313" key="10">
    <source>
        <dbReference type="EMBL" id="VDN49071.1"/>
    </source>
</evidence>
<dbReference type="HAMAP" id="MF_00206">
    <property type="entry name" value="Lipoyl_synth"/>
    <property type="match status" value="1"/>
</dbReference>
<feature type="binding site" evidence="8">
    <location>
        <position position="64"/>
    </location>
    <ligand>
        <name>[4Fe-4S] cluster</name>
        <dbReference type="ChEBI" id="CHEBI:49883"/>
        <label>2</label>
        <note>4Fe-4S-S-AdoMet</note>
    </ligand>
</feature>
<keyword evidence="1 8" id="KW-0004">4Fe-4S</keyword>
<dbReference type="KEGG" id="cbar:PATL70BA_3150"/>
<comment type="catalytic activity">
    <reaction evidence="7 8">
        <text>[[Fe-S] cluster scaffold protein carrying a second [4Fe-4S](2+) cluster] + N(6)-octanoyl-L-lysyl-[protein] + 2 oxidized [2Fe-2S]-[ferredoxin] + 2 S-adenosyl-L-methionine + 4 H(+) = [[Fe-S] cluster scaffold protein] + N(6)-[(R)-dihydrolipoyl]-L-lysyl-[protein] + 4 Fe(3+) + 2 hydrogen sulfide + 2 5'-deoxyadenosine + 2 L-methionine + 2 reduced [2Fe-2S]-[ferredoxin]</text>
        <dbReference type="Rhea" id="RHEA:16585"/>
        <dbReference type="Rhea" id="RHEA-COMP:9928"/>
        <dbReference type="Rhea" id="RHEA-COMP:10000"/>
        <dbReference type="Rhea" id="RHEA-COMP:10001"/>
        <dbReference type="Rhea" id="RHEA-COMP:10475"/>
        <dbReference type="Rhea" id="RHEA-COMP:14568"/>
        <dbReference type="Rhea" id="RHEA-COMP:14569"/>
        <dbReference type="ChEBI" id="CHEBI:15378"/>
        <dbReference type="ChEBI" id="CHEBI:17319"/>
        <dbReference type="ChEBI" id="CHEBI:29034"/>
        <dbReference type="ChEBI" id="CHEBI:29919"/>
        <dbReference type="ChEBI" id="CHEBI:33722"/>
        <dbReference type="ChEBI" id="CHEBI:33737"/>
        <dbReference type="ChEBI" id="CHEBI:33738"/>
        <dbReference type="ChEBI" id="CHEBI:57844"/>
        <dbReference type="ChEBI" id="CHEBI:59789"/>
        <dbReference type="ChEBI" id="CHEBI:78809"/>
        <dbReference type="ChEBI" id="CHEBI:83100"/>
        <dbReference type="EC" id="2.8.1.8"/>
    </reaction>
</comment>
<feature type="domain" description="Radical SAM core" evidence="9">
    <location>
        <begin position="46"/>
        <end position="262"/>
    </location>
</feature>
<comment type="cofactor">
    <cofactor evidence="8">
        <name>[4Fe-4S] cluster</name>
        <dbReference type="ChEBI" id="CHEBI:49883"/>
    </cofactor>
    <text evidence="8">Binds 2 [4Fe-4S] clusters per subunit. One cluster is coordinated with 3 cysteines and an exchangeable S-adenosyl-L-methionine.</text>
</comment>
<keyword evidence="6 8" id="KW-0411">Iron-sulfur</keyword>
<dbReference type="GO" id="GO:0009249">
    <property type="term" value="P:protein lipoylation"/>
    <property type="evidence" value="ECO:0007669"/>
    <property type="project" value="UniProtKB-UniRule"/>
</dbReference>
<dbReference type="InterPro" id="IPR003698">
    <property type="entry name" value="Lipoyl_synth"/>
</dbReference>
<feature type="binding site" evidence="8">
    <location>
        <position position="39"/>
    </location>
    <ligand>
        <name>[4Fe-4S] cluster</name>
        <dbReference type="ChEBI" id="CHEBI:49883"/>
        <label>1</label>
    </ligand>
</feature>
<dbReference type="UniPathway" id="UPA00538">
    <property type="reaction ID" value="UER00593"/>
</dbReference>
<evidence type="ECO:0000313" key="11">
    <source>
        <dbReference type="Proteomes" id="UP000279029"/>
    </source>
</evidence>
<keyword evidence="11" id="KW-1185">Reference proteome</keyword>
<feature type="binding site" evidence="8">
    <location>
        <position position="60"/>
    </location>
    <ligand>
        <name>[4Fe-4S] cluster</name>
        <dbReference type="ChEBI" id="CHEBI:49883"/>
        <label>2</label>
        <note>4Fe-4S-S-AdoMet</note>
    </ligand>
</feature>
<dbReference type="InterPro" id="IPR006638">
    <property type="entry name" value="Elp3/MiaA/NifB-like_rSAM"/>
</dbReference>
<gene>
    <name evidence="8 10" type="primary">lipA</name>
    <name evidence="10" type="ORF">PATL70BA_3150</name>
</gene>
<reference evidence="10 11" key="1">
    <citation type="submission" date="2018-09" db="EMBL/GenBank/DDBJ databases">
        <authorList>
            <person name="Postec A."/>
        </authorList>
    </citation>
    <scope>NUCLEOTIDE SEQUENCE [LARGE SCALE GENOMIC DNA]</scope>
    <source>
        <strain evidence="10">70B-A</strain>
    </source>
</reference>
<dbReference type="Pfam" id="PF04055">
    <property type="entry name" value="Radical_SAM"/>
    <property type="match status" value="1"/>
</dbReference>
<sequence>MNKKPAWLRVRLSDTIKYNSVNEIIKSHKLTTVCEEANCPNRVDCYSKKTATFMILGNQCTRNCRFCNITQGDLEEPDLLEPQRIAMAIKELGLAHAVITSVTRDDLHDQGASLFVNTIKAIKNISHKTIVEVLIPDMQFDTSAIDMVIDAEPAVINHNVETVPRLYEAVRPEADYKRSLDVLRYIKKKNPNIVTKSGFMLGLGESMDEVRALISDLKEVGIDCLTIGQYLQPSPDHFQLVEYIRPEVFDTLAVYAKSIGINGVASAPLVRSSYYAKDLYEQMLSTSGDHQV</sequence>
<feature type="binding site" evidence="8">
    <location>
        <position position="45"/>
    </location>
    <ligand>
        <name>[4Fe-4S] cluster</name>
        <dbReference type="ChEBI" id="CHEBI:49883"/>
        <label>1</label>
    </ligand>
</feature>
<dbReference type="OrthoDB" id="9787898at2"/>
<dbReference type="GO" id="GO:0005737">
    <property type="term" value="C:cytoplasm"/>
    <property type="evidence" value="ECO:0007669"/>
    <property type="project" value="UniProtKB-SubCell"/>
</dbReference>
<dbReference type="EMBL" id="LR130778">
    <property type="protein sequence ID" value="VDN49071.1"/>
    <property type="molecule type" value="Genomic_DNA"/>
</dbReference>
<keyword evidence="5 8" id="KW-0408">Iron</keyword>
<name>A0A3P7Q120_9FIRM</name>
<dbReference type="RefSeq" id="WP_125138107.1">
    <property type="nucleotide sequence ID" value="NZ_LR130778.1"/>
</dbReference>
<dbReference type="PIRSF" id="PIRSF005963">
    <property type="entry name" value="Lipoyl_synth"/>
    <property type="match status" value="1"/>
</dbReference>
<comment type="pathway">
    <text evidence="8">Protein modification; protein lipoylation via endogenous pathway; protein N(6)-(lipoyl)lysine from octanoyl-[acyl-carrier-protein]: step 2/2.</text>
</comment>
<feature type="binding site" evidence="8">
    <location>
        <position position="34"/>
    </location>
    <ligand>
        <name>[4Fe-4S] cluster</name>
        <dbReference type="ChEBI" id="CHEBI:49883"/>
        <label>1</label>
    </ligand>
</feature>
<dbReference type="SMART" id="SM00729">
    <property type="entry name" value="Elp3"/>
    <property type="match status" value="1"/>
</dbReference>
<comment type="function">
    <text evidence="8">Catalyzes the radical-mediated insertion of two sulfur atoms into the C-6 and C-8 positions of the octanoyl moiety bound to the lipoyl domains of lipoate-dependent enzymes, thereby converting the octanoylated domains into lipoylated derivatives.</text>
</comment>
<dbReference type="SUPFAM" id="SSF102114">
    <property type="entry name" value="Radical SAM enzymes"/>
    <property type="match status" value="1"/>
</dbReference>
<dbReference type="GO" id="GO:0016992">
    <property type="term" value="F:lipoate synthase activity"/>
    <property type="evidence" value="ECO:0007669"/>
    <property type="project" value="UniProtKB-UniRule"/>
</dbReference>
<evidence type="ECO:0000256" key="2">
    <source>
        <dbReference type="ARBA" id="ARBA00022679"/>
    </source>
</evidence>
<dbReference type="InterPro" id="IPR007197">
    <property type="entry name" value="rSAM"/>
</dbReference>
<dbReference type="PANTHER" id="PTHR10949">
    <property type="entry name" value="LIPOYL SYNTHASE"/>
    <property type="match status" value="1"/>
</dbReference>
<keyword evidence="4 8" id="KW-0479">Metal-binding</keyword>
<dbReference type="Proteomes" id="UP000279029">
    <property type="component" value="Chromosome"/>
</dbReference>
<dbReference type="SFLD" id="SFLDS00029">
    <property type="entry name" value="Radical_SAM"/>
    <property type="match status" value="1"/>
</dbReference>
<keyword evidence="3 8" id="KW-0949">S-adenosyl-L-methionine</keyword>
<keyword evidence="2 8" id="KW-0808">Transferase</keyword>
<dbReference type="InterPro" id="IPR013785">
    <property type="entry name" value="Aldolase_TIM"/>
</dbReference>
<protein>
    <recommendedName>
        <fullName evidence="8">Lipoyl synthase</fullName>
        <ecNumber evidence="8">2.8.1.8</ecNumber>
    </recommendedName>
    <alternativeName>
        <fullName evidence="8">Lip-syn</fullName>
        <shortName evidence="8">LS</shortName>
    </alternativeName>
    <alternativeName>
        <fullName evidence="8">Lipoate synthase</fullName>
    </alternativeName>
    <alternativeName>
        <fullName evidence="8">Lipoic acid synthase</fullName>
    </alternativeName>
    <alternativeName>
        <fullName evidence="8">Sulfur insertion protein LipA</fullName>
    </alternativeName>
</protein>